<evidence type="ECO:0000313" key="2">
    <source>
        <dbReference type="Proteomes" id="UP000015001"/>
    </source>
</evidence>
<dbReference type="HOGENOM" id="CLU_132537_0_0_11"/>
<organism evidence="1 2">
    <name type="scientific">Streptomyces afghaniensis 772</name>
    <dbReference type="NCBI Taxonomy" id="1283301"/>
    <lineage>
        <taxon>Bacteria</taxon>
        <taxon>Bacillati</taxon>
        <taxon>Actinomycetota</taxon>
        <taxon>Actinomycetes</taxon>
        <taxon>Kitasatosporales</taxon>
        <taxon>Streptomycetaceae</taxon>
        <taxon>Streptomyces</taxon>
    </lineage>
</organism>
<dbReference type="SUPFAM" id="SSF55961">
    <property type="entry name" value="Bet v1-like"/>
    <property type="match status" value="1"/>
</dbReference>
<dbReference type="Gene3D" id="3.30.530.20">
    <property type="match status" value="1"/>
</dbReference>
<evidence type="ECO:0000313" key="1">
    <source>
        <dbReference type="EMBL" id="EPJ37417.1"/>
    </source>
</evidence>
<dbReference type="InterPro" id="IPR019587">
    <property type="entry name" value="Polyketide_cyclase/dehydratase"/>
</dbReference>
<accession>S4MUP2</accession>
<dbReference type="Proteomes" id="UP000015001">
    <property type="component" value="Unassembled WGS sequence"/>
</dbReference>
<dbReference type="InterPro" id="IPR023393">
    <property type="entry name" value="START-like_dom_sf"/>
</dbReference>
<keyword evidence="2" id="KW-1185">Reference proteome</keyword>
<dbReference type="EMBL" id="AOPY01001499">
    <property type="protein sequence ID" value="EPJ37417.1"/>
    <property type="molecule type" value="Genomic_DNA"/>
</dbReference>
<comment type="caution">
    <text evidence="1">The sequence shown here is derived from an EMBL/GenBank/DDBJ whole genome shotgun (WGS) entry which is preliminary data.</text>
</comment>
<evidence type="ECO:0008006" key="3">
    <source>
        <dbReference type="Google" id="ProtNLM"/>
    </source>
</evidence>
<dbReference type="Pfam" id="PF10604">
    <property type="entry name" value="Polyketide_cyc2"/>
    <property type="match status" value="1"/>
</dbReference>
<proteinExistence type="predicted"/>
<sequence>MSDTFKTAPGQARNVAAMTTTTRHSRHLGISIDRPAQEVYDYVSDPANVPGWAPGLARSLELVDGRWVGESPMGRVVVDFTPRNDFGVLDHDVTLPSGETVHNPMRVLTDGPGCEVVFTLRRRPWMSDEDFHRDAEAVTADLTALKRLMERA</sequence>
<name>S4MUP2_9ACTN</name>
<reference evidence="1 2" key="1">
    <citation type="submission" date="2013-02" db="EMBL/GenBank/DDBJ databases">
        <title>Draft Genome Sequence of Streptomyces afghaniensis, Which Produces Compounds of the Julimycin B-Complex.</title>
        <authorList>
            <person name="Gruening B.A."/>
            <person name="Praeg A."/>
            <person name="Erxleben A."/>
            <person name="Guenther S."/>
            <person name="Fiedler H.-P."/>
            <person name="Goodfellow M."/>
            <person name="Mueller M."/>
        </authorList>
    </citation>
    <scope>NUCLEOTIDE SEQUENCE [LARGE SCALE GENOMIC DNA]</scope>
    <source>
        <strain evidence="1 2">772</strain>
    </source>
</reference>
<protein>
    <recommendedName>
        <fullName evidence="3">Polyketide cyclase</fullName>
    </recommendedName>
</protein>
<dbReference type="AlphaFoldDB" id="S4MUP2"/>
<dbReference type="PATRIC" id="fig|1283301.3.peg.5484"/>
<gene>
    <name evidence="1" type="ORF">STAFG_5516</name>
</gene>